<gene>
    <name evidence="2" type="ORF">WJX72_010166</name>
</gene>
<feature type="chain" id="PRO_5043542179" description="Secreted protein" evidence="1">
    <location>
        <begin position="35"/>
        <end position="81"/>
    </location>
</feature>
<sequence length="81" mass="8465">MYGCWCTEDRRSFARLPAACVTAAMSLLVSTSRAADPSATEARGTAEASRQEAAAAWALVVLAFENTTNGAATRDAASLPR</sequence>
<dbReference type="AlphaFoldDB" id="A0AAW1PX52"/>
<dbReference type="EMBL" id="JALJOR010000004">
    <property type="protein sequence ID" value="KAK9818291.1"/>
    <property type="molecule type" value="Genomic_DNA"/>
</dbReference>
<dbReference type="Proteomes" id="UP001489004">
    <property type="component" value="Unassembled WGS sequence"/>
</dbReference>
<keyword evidence="3" id="KW-1185">Reference proteome</keyword>
<keyword evidence="1" id="KW-0732">Signal</keyword>
<evidence type="ECO:0000256" key="1">
    <source>
        <dbReference type="SAM" id="SignalP"/>
    </source>
</evidence>
<comment type="caution">
    <text evidence="2">The sequence shown here is derived from an EMBL/GenBank/DDBJ whole genome shotgun (WGS) entry which is preliminary data.</text>
</comment>
<evidence type="ECO:0000313" key="2">
    <source>
        <dbReference type="EMBL" id="KAK9818291.1"/>
    </source>
</evidence>
<organism evidence="2 3">
    <name type="scientific">[Myrmecia] bisecta</name>
    <dbReference type="NCBI Taxonomy" id="41462"/>
    <lineage>
        <taxon>Eukaryota</taxon>
        <taxon>Viridiplantae</taxon>
        <taxon>Chlorophyta</taxon>
        <taxon>core chlorophytes</taxon>
        <taxon>Trebouxiophyceae</taxon>
        <taxon>Trebouxiales</taxon>
        <taxon>Trebouxiaceae</taxon>
        <taxon>Myrmecia</taxon>
    </lineage>
</organism>
<evidence type="ECO:0008006" key="4">
    <source>
        <dbReference type="Google" id="ProtNLM"/>
    </source>
</evidence>
<accession>A0AAW1PX52</accession>
<reference evidence="2 3" key="1">
    <citation type="journal article" date="2024" name="Nat. Commun.">
        <title>Phylogenomics reveals the evolutionary origins of lichenization in chlorophyte algae.</title>
        <authorList>
            <person name="Puginier C."/>
            <person name="Libourel C."/>
            <person name="Otte J."/>
            <person name="Skaloud P."/>
            <person name="Haon M."/>
            <person name="Grisel S."/>
            <person name="Petersen M."/>
            <person name="Berrin J.G."/>
            <person name="Delaux P.M."/>
            <person name="Dal Grande F."/>
            <person name="Keller J."/>
        </authorList>
    </citation>
    <scope>NUCLEOTIDE SEQUENCE [LARGE SCALE GENOMIC DNA]</scope>
    <source>
        <strain evidence="2 3">SAG 2043</strain>
    </source>
</reference>
<feature type="signal peptide" evidence="1">
    <location>
        <begin position="1"/>
        <end position="34"/>
    </location>
</feature>
<evidence type="ECO:0000313" key="3">
    <source>
        <dbReference type="Proteomes" id="UP001489004"/>
    </source>
</evidence>
<name>A0AAW1PX52_9CHLO</name>
<protein>
    <recommendedName>
        <fullName evidence="4">Secreted protein</fullName>
    </recommendedName>
</protein>
<proteinExistence type="predicted"/>